<reference evidence="1 2" key="2">
    <citation type="journal article" date="2018" name="Plant J.">
        <title>The Physcomitrella patens chromosome-scale assembly reveals moss genome structure and evolution.</title>
        <authorList>
            <person name="Lang D."/>
            <person name="Ullrich K.K."/>
            <person name="Murat F."/>
            <person name="Fuchs J."/>
            <person name="Jenkins J."/>
            <person name="Haas F.B."/>
            <person name="Piednoel M."/>
            <person name="Gundlach H."/>
            <person name="Van Bel M."/>
            <person name="Meyberg R."/>
            <person name="Vives C."/>
            <person name="Morata J."/>
            <person name="Symeonidi A."/>
            <person name="Hiss M."/>
            <person name="Muchero W."/>
            <person name="Kamisugi Y."/>
            <person name="Saleh O."/>
            <person name="Blanc G."/>
            <person name="Decker E.L."/>
            <person name="van Gessel N."/>
            <person name="Grimwood J."/>
            <person name="Hayes R.D."/>
            <person name="Graham S.W."/>
            <person name="Gunter L.E."/>
            <person name="McDaniel S.F."/>
            <person name="Hoernstein S.N.W."/>
            <person name="Larsson A."/>
            <person name="Li F.W."/>
            <person name="Perroud P.F."/>
            <person name="Phillips J."/>
            <person name="Ranjan P."/>
            <person name="Rokshar D.S."/>
            <person name="Rothfels C.J."/>
            <person name="Schneider L."/>
            <person name="Shu S."/>
            <person name="Stevenson D.W."/>
            <person name="Thummler F."/>
            <person name="Tillich M."/>
            <person name="Villarreal Aguilar J.C."/>
            <person name="Widiez T."/>
            <person name="Wong G.K."/>
            <person name="Wymore A."/>
            <person name="Zhang Y."/>
            <person name="Zimmer A.D."/>
            <person name="Quatrano R.S."/>
            <person name="Mayer K.F.X."/>
            <person name="Goodstein D."/>
            <person name="Casacuberta J.M."/>
            <person name="Vandepoele K."/>
            <person name="Reski R."/>
            <person name="Cuming A.C."/>
            <person name="Tuskan G.A."/>
            <person name="Maumus F."/>
            <person name="Salse J."/>
            <person name="Schmutz J."/>
            <person name="Rensing S.A."/>
        </authorList>
    </citation>
    <scope>NUCLEOTIDE SEQUENCE [LARGE SCALE GENOMIC DNA]</scope>
    <source>
        <strain evidence="1 2">cv. Gransden 2004</strain>
    </source>
</reference>
<evidence type="ECO:0000313" key="2">
    <source>
        <dbReference type="Proteomes" id="UP000006727"/>
    </source>
</evidence>
<organism evidence="1 2">
    <name type="scientific">Physcomitrium patens</name>
    <name type="common">Spreading-leaved earth moss</name>
    <name type="synonym">Physcomitrella patens</name>
    <dbReference type="NCBI Taxonomy" id="3218"/>
    <lineage>
        <taxon>Eukaryota</taxon>
        <taxon>Viridiplantae</taxon>
        <taxon>Streptophyta</taxon>
        <taxon>Embryophyta</taxon>
        <taxon>Bryophyta</taxon>
        <taxon>Bryophytina</taxon>
        <taxon>Bryopsida</taxon>
        <taxon>Funariidae</taxon>
        <taxon>Funariales</taxon>
        <taxon>Funariaceae</taxon>
        <taxon>Physcomitrium</taxon>
    </lineage>
</organism>
<dbReference type="Proteomes" id="UP000006727">
    <property type="component" value="Chromosome 6"/>
</dbReference>
<sequence length="87" mass="9499">MIPEVVPCSLFPTRITLNLDQPEANLRKKDASQCPRIRTNHGRIYPKYASEASFLSVAGYSAANWSGRIAGHSDTRPLRSRAVGTGA</sequence>
<protein>
    <submittedName>
        <fullName evidence="1">Uncharacterized protein</fullName>
    </submittedName>
</protein>
<dbReference type="EnsemblPlants" id="Pp3c6_26600V3.1">
    <property type="protein sequence ID" value="PAC:32976673.CDS.1"/>
    <property type="gene ID" value="Pp3c6_26600"/>
</dbReference>
<dbReference type="InParanoid" id="A0A7I4A1E7"/>
<dbReference type="Gramene" id="Pp3c6_26600V3.1">
    <property type="protein sequence ID" value="PAC:32976673.CDS.1"/>
    <property type="gene ID" value="Pp3c6_26600"/>
</dbReference>
<evidence type="ECO:0000313" key="1">
    <source>
        <dbReference type="EnsemblPlants" id="PAC:32976673.CDS.1"/>
    </source>
</evidence>
<dbReference type="AlphaFoldDB" id="A0A7I4A1E7"/>
<name>A0A7I4A1E7_PHYPA</name>
<accession>A0A7I4A1E7</accession>
<keyword evidence="2" id="KW-1185">Reference proteome</keyword>
<reference evidence="1" key="3">
    <citation type="submission" date="2020-12" db="UniProtKB">
        <authorList>
            <consortium name="EnsemblPlants"/>
        </authorList>
    </citation>
    <scope>IDENTIFICATION</scope>
</reference>
<proteinExistence type="predicted"/>
<reference evidence="1 2" key="1">
    <citation type="journal article" date="2008" name="Science">
        <title>The Physcomitrella genome reveals evolutionary insights into the conquest of land by plants.</title>
        <authorList>
            <person name="Rensing S."/>
            <person name="Lang D."/>
            <person name="Zimmer A."/>
            <person name="Terry A."/>
            <person name="Salamov A."/>
            <person name="Shapiro H."/>
            <person name="Nishiyama T."/>
            <person name="Perroud P.-F."/>
            <person name="Lindquist E."/>
            <person name="Kamisugi Y."/>
            <person name="Tanahashi T."/>
            <person name="Sakakibara K."/>
            <person name="Fujita T."/>
            <person name="Oishi K."/>
            <person name="Shin-I T."/>
            <person name="Kuroki Y."/>
            <person name="Toyoda A."/>
            <person name="Suzuki Y."/>
            <person name="Hashimoto A."/>
            <person name="Yamaguchi K."/>
            <person name="Sugano A."/>
            <person name="Kohara Y."/>
            <person name="Fujiyama A."/>
            <person name="Anterola A."/>
            <person name="Aoki S."/>
            <person name="Ashton N."/>
            <person name="Barbazuk W.B."/>
            <person name="Barker E."/>
            <person name="Bennetzen J."/>
            <person name="Bezanilla M."/>
            <person name="Blankenship R."/>
            <person name="Cho S.H."/>
            <person name="Dutcher S."/>
            <person name="Estelle M."/>
            <person name="Fawcett J.A."/>
            <person name="Gundlach H."/>
            <person name="Hanada K."/>
            <person name="Heyl A."/>
            <person name="Hicks K.A."/>
            <person name="Hugh J."/>
            <person name="Lohr M."/>
            <person name="Mayer K."/>
            <person name="Melkozernov A."/>
            <person name="Murata T."/>
            <person name="Nelson D."/>
            <person name="Pils B."/>
            <person name="Prigge M."/>
            <person name="Reiss B."/>
            <person name="Renner T."/>
            <person name="Rombauts S."/>
            <person name="Rushton P."/>
            <person name="Sanderfoot A."/>
            <person name="Schween G."/>
            <person name="Shiu S.-H."/>
            <person name="Stueber K."/>
            <person name="Theodoulou F.L."/>
            <person name="Tu H."/>
            <person name="Van de Peer Y."/>
            <person name="Verrier P.J."/>
            <person name="Waters E."/>
            <person name="Wood A."/>
            <person name="Yang L."/>
            <person name="Cove D."/>
            <person name="Cuming A."/>
            <person name="Hasebe M."/>
            <person name="Lucas S."/>
            <person name="Mishler D.B."/>
            <person name="Reski R."/>
            <person name="Grigoriev I."/>
            <person name="Quatrano R.S."/>
            <person name="Boore J.L."/>
        </authorList>
    </citation>
    <scope>NUCLEOTIDE SEQUENCE [LARGE SCALE GENOMIC DNA]</scope>
    <source>
        <strain evidence="1 2">cv. Gransden 2004</strain>
    </source>
</reference>
<dbReference type="EMBL" id="ABEU02000006">
    <property type="status" value="NOT_ANNOTATED_CDS"/>
    <property type="molecule type" value="Genomic_DNA"/>
</dbReference>